<evidence type="ECO:0000313" key="2">
    <source>
        <dbReference type="Proteomes" id="UP001151760"/>
    </source>
</evidence>
<sequence length="265" mass="29558">MEFDVPGLVGWLPEGLSDPINCVSRSALARVLFRGLYPDLWISPASKRDSIKICHSLGDAFFSTNTPPLNDELCQFSPPTRPGENTGSSQALTRLNGIHISFVKGESPWNWTVTLLLHYGEVHSRHGAIQAIEEPAQAAEDDEDYRPQLEPSKITPFGLKLGFGISKAPGVTIISRHRLYLTVPFSVGRKIEKSKLSKAHSPFSKSLKRRKIYATKRSERREHKELTYKSLSATALWDAKKLRHPSLVASPFFIEIGLVFSVPLV</sequence>
<name>A0ABQ5C4W2_9ASTR</name>
<evidence type="ECO:0000313" key="1">
    <source>
        <dbReference type="EMBL" id="GJT22155.1"/>
    </source>
</evidence>
<reference evidence="1" key="1">
    <citation type="journal article" date="2022" name="Int. J. Mol. Sci.">
        <title>Draft Genome of Tanacetum Coccineum: Genomic Comparison of Closely Related Tanacetum-Family Plants.</title>
        <authorList>
            <person name="Yamashiro T."/>
            <person name="Shiraishi A."/>
            <person name="Nakayama K."/>
            <person name="Satake H."/>
        </authorList>
    </citation>
    <scope>NUCLEOTIDE SEQUENCE</scope>
</reference>
<reference evidence="1" key="2">
    <citation type="submission" date="2022-01" db="EMBL/GenBank/DDBJ databases">
        <authorList>
            <person name="Yamashiro T."/>
            <person name="Shiraishi A."/>
            <person name="Satake H."/>
            <person name="Nakayama K."/>
        </authorList>
    </citation>
    <scope>NUCLEOTIDE SEQUENCE</scope>
</reference>
<gene>
    <name evidence="1" type="ORF">Tco_0892092</name>
</gene>
<dbReference type="EMBL" id="BQNB010013947">
    <property type="protein sequence ID" value="GJT22155.1"/>
    <property type="molecule type" value="Genomic_DNA"/>
</dbReference>
<organism evidence="1 2">
    <name type="scientific">Tanacetum coccineum</name>
    <dbReference type="NCBI Taxonomy" id="301880"/>
    <lineage>
        <taxon>Eukaryota</taxon>
        <taxon>Viridiplantae</taxon>
        <taxon>Streptophyta</taxon>
        <taxon>Embryophyta</taxon>
        <taxon>Tracheophyta</taxon>
        <taxon>Spermatophyta</taxon>
        <taxon>Magnoliopsida</taxon>
        <taxon>eudicotyledons</taxon>
        <taxon>Gunneridae</taxon>
        <taxon>Pentapetalae</taxon>
        <taxon>asterids</taxon>
        <taxon>campanulids</taxon>
        <taxon>Asterales</taxon>
        <taxon>Asteraceae</taxon>
        <taxon>Asteroideae</taxon>
        <taxon>Anthemideae</taxon>
        <taxon>Anthemidinae</taxon>
        <taxon>Tanacetum</taxon>
    </lineage>
</organism>
<keyword evidence="2" id="KW-1185">Reference proteome</keyword>
<comment type="caution">
    <text evidence="1">The sequence shown here is derived from an EMBL/GenBank/DDBJ whole genome shotgun (WGS) entry which is preliminary data.</text>
</comment>
<proteinExistence type="predicted"/>
<accession>A0ABQ5C4W2</accession>
<protein>
    <submittedName>
        <fullName evidence="1">Uncharacterized protein</fullName>
    </submittedName>
</protein>
<dbReference type="Proteomes" id="UP001151760">
    <property type="component" value="Unassembled WGS sequence"/>
</dbReference>